<dbReference type="InterPro" id="IPR004302">
    <property type="entry name" value="Cellulose/chitin-bd_N"/>
</dbReference>
<evidence type="ECO:0000256" key="3">
    <source>
        <dbReference type="ARBA" id="ARBA00023008"/>
    </source>
</evidence>
<protein>
    <recommendedName>
        <fullName evidence="8">Chitin-binding type-4 domain-containing protein</fullName>
    </recommendedName>
</protein>
<dbReference type="Pfam" id="PF03067">
    <property type="entry name" value="LPMO_10"/>
    <property type="match status" value="1"/>
</dbReference>
<comment type="caution">
    <text evidence="9">The sequence shown here is derived from an EMBL/GenBank/DDBJ whole genome shotgun (WGS) entry which is preliminary data.</text>
</comment>
<evidence type="ECO:0000313" key="10">
    <source>
        <dbReference type="Proteomes" id="UP001316803"/>
    </source>
</evidence>
<reference evidence="9 10" key="1">
    <citation type="submission" date="2022-12" db="EMBL/GenBank/DDBJ databases">
        <title>Genomic features and morphological characterization of a novel Knufia sp. strain isolated from spacecraft assembly facility.</title>
        <authorList>
            <person name="Teixeira M."/>
            <person name="Chander A.M."/>
            <person name="Stajich J.E."/>
            <person name="Venkateswaran K."/>
        </authorList>
    </citation>
    <scope>NUCLEOTIDE SEQUENCE [LARGE SCALE GENOMIC DNA]</scope>
    <source>
        <strain evidence="9 10">FJI-L2-BK-P2</strain>
    </source>
</reference>
<keyword evidence="10" id="KW-1185">Reference proteome</keyword>
<comment type="cofactor">
    <cofactor evidence="1">
        <name>Cu(2+)</name>
        <dbReference type="ChEBI" id="CHEBI:29036"/>
    </cofactor>
</comment>
<keyword evidence="5" id="KW-0325">Glycoprotein</keyword>
<organism evidence="9 10">
    <name type="scientific">Knufia fluminis</name>
    <dbReference type="NCBI Taxonomy" id="191047"/>
    <lineage>
        <taxon>Eukaryota</taxon>
        <taxon>Fungi</taxon>
        <taxon>Dikarya</taxon>
        <taxon>Ascomycota</taxon>
        <taxon>Pezizomycotina</taxon>
        <taxon>Eurotiomycetes</taxon>
        <taxon>Chaetothyriomycetidae</taxon>
        <taxon>Chaetothyriales</taxon>
        <taxon>Trichomeriaceae</taxon>
        <taxon>Knufia</taxon>
    </lineage>
</organism>
<evidence type="ECO:0000256" key="5">
    <source>
        <dbReference type="ARBA" id="ARBA00023180"/>
    </source>
</evidence>
<dbReference type="Gene3D" id="2.70.50.70">
    <property type="match status" value="1"/>
</dbReference>
<dbReference type="AlphaFoldDB" id="A0AAN8EMN8"/>
<evidence type="ECO:0000256" key="4">
    <source>
        <dbReference type="ARBA" id="ARBA00023157"/>
    </source>
</evidence>
<feature type="chain" id="PRO_5043019970" description="Chitin-binding type-4 domain-containing protein" evidence="7">
    <location>
        <begin position="23"/>
        <end position="275"/>
    </location>
</feature>
<sequence>MPSINIQSLLTLTPFLIASAHAHGYITTPTARQPGPQFGSLCGAQTLSNQGSDIYGNIQGELQVAGTGLTAECNLWLCKGFVFEDQDASSVQSYTAGETVPIHFDIRAPHDGAANISIVDTGSNSVLSTLKSWDEYALTSRPISKEETDFEVVIPSDLGGKCTSPGECVIQMFWDARSIDQTYESCVDFVVGGGSGGAAPSGSAGVSSAVPSETSTSASFAISTSGVASGINVVTSTTSATGGSVTSAPEMSILPVDDVFTLTAGTQTMKCREEL</sequence>
<comment type="similarity">
    <text evidence="6">Belongs to the polysaccharide monooxygenase AA13 family.</text>
</comment>
<keyword evidence="3" id="KW-0186">Copper</keyword>
<evidence type="ECO:0000256" key="6">
    <source>
        <dbReference type="ARBA" id="ARBA00034311"/>
    </source>
</evidence>
<keyword evidence="7" id="KW-0732">Signal</keyword>
<evidence type="ECO:0000256" key="1">
    <source>
        <dbReference type="ARBA" id="ARBA00001973"/>
    </source>
</evidence>
<evidence type="ECO:0000256" key="7">
    <source>
        <dbReference type="SAM" id="SignalP"/>
    </source>
</evidence>
<evidence type="ECO:0000259" key="8">
    <source>
        <dbReference type="Pfam" id="PF03067"/>
    </source>
</evidence>
<name>A0AAN8EMN8_9EURO</name>
<proteinExistence type="inferred from homology"/>
<keyword evidence="2" id="KW-0479">Metal-binding</keyword>
<keyword evidence="4" id="KW-1015">Disulfide bond</keyword>
<dbReference type="GO" id="GO:0046872">
    <property type="term" value="F:metal ion binding"/>
    <property type="evidence" value="ECO:0007669"/>
    <property type="project" value="UniProtKB-KW"/>
</dbReference>
<evidence type="ECO:0000256" key="2">
    <source>
        <dbReference type="ARBA" id="ARBA00022723"/>
    </source>
</evidence>
<accession>A0AAN8EMN8</accession>
<dbReference type="InterPro" id="IPR052282">
    <property type="entry name" value="Starch-active_LPMO"/>
</dbReference>
<gene>
    <name evidence="9" type="ORF">OHC33_004139</name>
</gene>
<evidence type="ECO:0000313" key="9">
    <source>
        <dbReference type="EMBL" id="KAK5954417.1"/>
    </source>
</evidence>
<dbReference type="Proteomes" id="UP001316803">
    <property type="component" value="Unassembled WGS sequence"/>
</dbReference>
<dbReference type="EMBL" id="JAKLMC020000008">
    <property type="protein sequence ID" value="KAK5954417.1"/>
    <property type="molecule type" value="Genomic_DNA"/>
</dbReference>
<feature type="domain" description="Chitin-binding type-4" evidence="8">
    <location>
        <begin position="23"/>
        <end position="189"/>
    </location>
</feature>
<dbReference type="PANTHER" id="PTHR36575">
    <property type="entry name" value="BINDING PROTEIN, PUTATIVE (AFU_ORTHOLOGUE AFUA_1G14430)-RELATED"/>
    <property type="match status" value="1"/>
</dbReference>
<dbReference type="PANTHER" id="PTHR36575:SF2">
    <property type="entry name" value="CHITIN-BINDING TYPE-4 DOMAIN-CONTAINING PROTEIN-RELATED"/>
    <property type="match status" value="1"/>
</dbReference>
<feature type="signal peptide" evidence="7">
    <location>
        <begin position="1"/>
        <end position="22"/>
    </location>
</feature>